<organism evidence="3 4">
    <name type="scientific">Aquabacterium soli</name>
    <dbReference type="NCBI Taxonomy" id="2493092"/>
    <lineage>
        <taxon>Bacteria</taxon>
        <taxon>Pseudomonadati</taxon>
        <taxon>Pseudomonadota</taxon>
        <taxon>Betaproteobacteria</taxon>
        <taxon>Burkholderiales</taxon>
        <taxon>Aquabacterium</taxon>
    </lineage>
</organism>
<dbReference type="AlphaFoldDB" id="A0A3R8T523"/>
<evidence type="ECO:0000313" key="4">
    <source>
        <dbReference type="Proteomes" id="UP000269265"/>
    </source>
</evidence>
<dbReference type="OrthoDB" id="9096701at2"/>
<comment type="caution">
    <text evidence="3">The sequence shown here is derived from an EMBL/GenBank/DDBJ whole genome shotgun (WGS) entry which is preliminary data.</text>
</comment>
<gene>
    <name evidence="3" type="ORF">EIP75_01710</name>
</gene>
<sequence>MNAFNGQHIHALLGRLGWPGLVGLLMGMVGTWGAWQVVPAWRAAVEEDEAQVLHLRHQLQQQAEGLARSDAATRARSSAAAQPVPDDVTPAMVRDTWARSWAALPMPADAVARQGAVLAQAAQRGVSVPSVQYRGGALTTLPSVWRQQMVLPVEASYPALRAWLGAVLQDRAVSLDALDVVRPDPMGEQVKARVSLSVWWRLEAP</sequence>
<evidence type="ECO:0000256" key="1">
    <source>
        <dbReference type="SAM" id="MobiDB-lite"/>
    </source>
</evidence>
<dbReference type="EMBL" id="RSED01000001">
    <property type="protein sequence ID" value="RRS06327.1"/>
    <property type="molecule type" value="Genomic_DNA"/>
</dbReference>
<keyword evidence="2" id="KW-0812">Transmembrane</keyword>
<name>A0A3R8T523_9BURK</name>
<feature type="transmembrane region" description="Helical" evidence="2">
    <location>
        <begin position="12"/>
        <end position="35"/>
    </location>
</feature>
<feature type="region of interest" description="Disordered" evidence="1">
    <location>
        <begin position="64"/>
        <end position="86"/>
    </location>
</feature>
<feature type="compositionally biased region" description="Low complexity" evidence="1">
    <location>
        <begin position="64"/>
        <end position="81"/>
    </location>
</feature>
<evidence type="ECO:0000313" key="3">
    <source>
        <dbReference type="EMBL" id="RRS06327.1"/>
    </source>
</evidence>
<keyword evidence="2" id="KW-1133">Transmembrane helix</keyword>
<dbReference type="RefSeq" id="WP_125241470.1">
    <property type="nucleotide sequence ID" value="NZ_RSED01000001.1"/>
</dbReference>
<keyword evidence="4" id="KW-1185">Reference proteome</keyword>
<protein>
    <recommendedName>
        <fullName evidence="5">Pilus assembly protein PilO</fullName>
    </recommendedName>
</protein>
<evidence type="ECO:0000256" key="2">
    <source>
        <dbReference type="SAM" id="Phobius"/>
    </source>
</evidence>
<reference evidence="3 4" key="1">
    <citation type="submission" date="2018-12" db="EMBL/GenBank/DDBJ databases">
        <title>The whole draft genome of Aquabacterium sp. SJQ9.</title>
        <authorList>
            <person name="Sun L."/>
            <person name="Gao X."/>
            <person name="Chen W."/>
            <person name="Huang K."/>
        </authorList>
    </citation>
    <scope>NUCLEOTIDE SEQUENCE [LARGE SCALE GENOMIC DNA]</scope>
    <source>
        <strain evidence="3 4">SJQ9</strain>
    </source>
</reference>
<dbReference type="Proteomes" id="UP000269265">
    <property type="component" value="Unassembled WGS sequence"/>
</dbReference>
<accession>A0A3R8T523</accession>
<evidence type="ECO:0008006" key="5">
    <source>
        <dbReference type="Google" id="ProtNLM"/>
    </source>
</evidence>
<keyword evidence="2" id="KW-0472">Membrane</keyword>
<proteinExistence type="predicted"/>